<reference evidence="5" key="2">
    <citation type="submission" date="2020-09" db="EMBL/GenBank/DDBJ databases">
        <authorList>
            <person name="Sun Q."/>
            <person name="Zhou Y."/>
        </authorList>
    </citation>
    <scope>NUCLEOTIDE SEQUENCE</scope>
    <source>
        <strain evidence="5">CGMCC 1.16548</strain>
    </source>
</reference>
<keyword evidence="3" id="KW-0804">Transcription</keyword>
<dbReference type="SUPFAM" id="SSF46785">
    <property type="entry name" value="Winged helix' DNA-binding domain"/>
    <property type="match status" value="1"/>
</dbReference>
<protein>
    <submittedName>
        <fullName evidence="5">GntR family transcriptional regulator</fullName>
    </submittedName>
</protein>
<evidence type="ECO:0000259" key="4">
    <source>
        <dbReference type="PROSITE" id="PS50949"/>
    </source>
</evidence>
<dbReference type="PANTHER" id="PTHR43537:SF44">
    <property type="entry name" value="GNTR FAMILY REGULATORY PROTEIN"/>
    <property type="match status" value="1"/>
</dbReference>
<dbReference type="InterPro" id="IPR011711">
    <property type="entry name" value="GntR_C"/>
</dbReference>
<name>A0A8J3GRK0_9MICO</name>
<dbReference type="Gene3D" id="1.10.10.10">
    <property type="entry name" value="Winged helix-like DNA-binding domain superfamily/Winged helix DNA-binding domain"/>
    <property type="match status" value="1"/>
</dbReference>
<accession>A0A8J3GRK0</accession>
<evidence type="ECO:0000313" key="6">
    <source>
        <dbReference type="Proteomes" id="UP000617531"/>
    </source>
</evidence>
<dbReference type="SUPFAM" id="SSF48008">
    <property type="entry name" value="GntR ligand-binding domain-like"/>
    <property type="match status" value="1"/>
</dbReference>
<dbReference type="SMART" id="SM00895">
    <property type="entry name" value="FCD"/>
    <property type="match status" value="1"/>
</dbReference>
<dbReference type="PRINTS" id="PR00035">
    <property type="entry name" value="HTHGNTR"/>
</dbReference>
<dbReference type="Gene3D" id="1.20.120.530">
    <property type="entry name" value="GntR ligand-binding domain-like"/>
    <property type="match status" value="1"/>
</dbReference>
<dbReference type="AlphaFoldDB" id="A0A8J3GRK0"/>
<comment type="caution">
    <text evidence="5">The sequence shown here is derived from an EMBL/GenBank/DDBJ whole genome shotgun (WGS) entry which is preliminary data.</text>
</comment>
<dbReference type="PANTHER" id="PTHR43537">
    <property type="entry name" value="TRANSCRIPTIONAL REGULATOR, GNTR FAMILY"/>
    <property type="match status" value="1"/>
</dbReference>
<dbReference type="InterPro" id="IPR036388">
    <property type="entry name" value="WH-like_DNA-bd_sf"/>
</dbReference>
<evidence type="ECO:0000256" key="2">
    <source>
        <dbReference type="ARBA" id="ARBA00023125"/>
    </source>
</evidence>
<dbReference type="Pfam" id="PF00392">
    <property type="entry name" value="GntR"/>
    <property type="match status" value="1"/>
</dbReference>
<dbReference type="InterPro" id="IPR000524">
    <property type="entry name" value="Tscrpt_reg_HTH_GntR"/>
</dbReference>
<dbReference type="RefSeq" id="WP_191283348.1">
    <property type="nucleotide sequence ID" value="NZ_BNAI01000003.1"/>
</dbReference>
<dbReference type="Proteomes" id="UP000617531">
    <property type="component" value="Unassembled WGS sequence"/>
</dbReference>
<sequence length="256" mass="27342">MTEAAGAGDGRRPVLVASAGRVPPARLGVAVVADLVAAIITGVLEPGEVLPPEGELSQQFGVSRTVIRESVKRIEEKGLVVVAQGRGTTVNPPSMWNVLDPVVLSAMVDHDDSLGVLDELSIVRGSLEASMARAAAASQTPERTAALQAAFDDTRHRIDDFEAYNQADADFHYLIMEQSGNRLAANITRILFARARESARFIGTPGPEALRVTLDEHQAILEAITRGDGEAAAQAMRDHIAKAWARRRPTNPRTGA</sequence>
<proteinExistence type="predicted"/>
<dbReference type="Pfam" id="PF07729">
    <property type="entry name" value="FCD"/>
    <property type="match status" value="1"/>
</dbReference>
<dbReference type="SMART" id="SM00345">
    <property type="entry name" value="HTH_GNTR"/>
    <property type="match status" value="1"/>
</dbReference>
<evidence type="ECO:0000313" key="5">
    <source>
        <dbReference type="EMBL" id="GHF19154.1"/>
    </source>
</evidence>
<dbReference type="PROSITE" id="PS50949">
    <property type="entry name" value="HTH_GNTR"/>
    <property type="match status" value="1"/>
</dbReference>
<dbReference type="EMBL" id="BNAI01000003">
    <property type="protein sequence ID" value="GHF19154.1"/>
    <property type="molecule type" value="Genomic_DNA"/>
</dbReference>
<organism evidence="5 6">
    <name type="scientific">Pseudolysinimonas yzui</name>
    <dbReference type="NCBI Taxonomy" id="2708254"/>
    <lineage>
        <taxon>Bacteria</taxon>
        <taxon>Bacillati</taxon>
        <taxon>Actinomycetota</taxon>
        <taxon>Actinomycetes</taxon>
        <taxon>Micrococcales</taxon>
        <taxon>Microbacteriaceae</taxon>
        <taxon>Pseudolysinimonas</taxon>
    </lineage>
</organism>
<reference evidence="5" key="1">
    <citation type="journal article" date="2014" name="Int. J. Syst. Evol. Microbiol.">
        <title>Complete genome sequence of Corynebacterium casei LMG S-19264T (=DSM 44701T), isolated from a smear-ripened cheese.</title>
        <authorList>
            <consortium name="US DOE Joint Genome Institute (JGI-PGF)"/>
            <person name="Walter F."/>
            <person name="Albersmeier A."/>
            <person name="Kalinowski J."/>
            <person name="Ruckert C."/>
        </authorList>
    </citation>
    <scope>NUCLEOTIDE SEQUENCE</scope>
    <source>
        <strain evidence="5">CGMCC 1.16548</strain>
    </source>
</reference>
<evidence type="ECO:0000256" key="3">
    <source>
        <dbReference type="ARBA" id="ARBA00023163"/>
    </source>
</evidence>
<dbReference type="InterPro" id="IPR036390">
    <property type="entry name" value="WH_DNA-bd_sf"/>
</dbReference>
<gene>
    <name evidence="5" type="ORF">GCM10011600_20140</name>
</gene>
<dbReference type="CDD" id="cd07377">
    <property type="entry name" value="WHTH_GntR"/>
    <property type="match status" value="1"/>
</dbReference>
<keyword evidence="6" id="KW-1185">Reference proteome</keyword>
<keyword evidence="1" id="KW-0805">Transcription regulation</keyword>
<evidence type="ECO:0000256" key="1">
    <source>
        <dbReference type="ARBA" id="ARBA00023015"/>
    </source>
</evidence>
<dbReference type="GO" id="GO:0003677">
    <property type="term" value="F:DNA binding"/>
    <property type="evidence" value="ECO:0007669"/>
    <property type="project" value="UniProtKB-KW"/>
</dbReference>
<feature type="domain" description="HTH gntR-type" evidence="4">
    <location>
        <begin position="25"/>
        <end position="93"/>
    </location>
</feature>
<keyword evidence="2" id="KW-0238">DNA-binding</keyword>
<dbReference type="InterPro" id="IPR008920">
    <property type="entry name" value="TF_FadR/GntR_C"/>
</dbReference>
<dbReference type="GO" id="GO:0003700">
    <property type="term" value="F:DNA-binding transcription factor activity"/>
    <property type="evidence" value="ECO:0007669"/>
    <property type="project" value="InterPro"/>
</dbReference>